<accession>A0A1Q6SIV2</accession>
<evidence type="ECO:0000256" key="1">
    <source>
        <dbReference type="SAM" id="Coils"/>
    </source>
</evidence>
<feature type="transmembrane region" description="Helical" evidence="2">
    <location>
        <begin position="143"/>
        <end position="172"/>
    </location>
</feature>
<comment type="caution">
    <text evidence="3">The sequence shown here is derived from an EMBL/GenBank/DDBJ whole genome shotgun (WGS) entry which is preliminary data.</text>
</comment>
<evidence type="ECO:0000256" key="2">
    <source>
        <dbReference type="SAM" id="Phobius"/>
    </source>
</evidence>
<proteinExistence type="predicted"/>
<reference evidence="3 4" key="1">
    <citation type="submission" date="2018-08" db="EMBL/GenBank/DDBJ databases">
        <title>A genome reference for cultivated species of the human gut microbiota.</title>
        <authorList>
            <person name="Zou Y."/>
            <person name="Xue W."/>
            <person name="Luo G."/>
        </authorList>
    </citation>
    <scope>NUCLEOTIDE SEQUENCE [LARGE SCALE GENOMIC DNA]</scope>
    <source>
        <strain evidence="3 4">AM22-21LB</strain>
    </source>
</reference>
<feature type="transmembrane region" description="Helical" evidence="2">
    <location>
        <begin position="70"/>
        <end position="92"/>
    </location>
</feature>
<dbReference type="AlphaFoldDB" id="A0A1Q6SIV2"/>
<sequence>MEENMPQNCYELVWIFIIYAFIGWCTEVSYAALDRGIFVNRGFLNGPYCPIYGCGVVIVVAVLTPLKDNLLILFIGSFLLTSILEYITGYLLEKVFHNQWWDYSDKPFNIHGYVCLKFSIYWGLACTFIMDVLHPIIYKGITLMPHIVGMILICIIMTVFFVDCGITVATILKFNKRLKVMDEMAERIHKLSDEIGENIYENVTDIMEKSGEFQETHAELLDKLAETTGAAKDKIAETTGTAKNKITGTTETAREKIAETTGNAKEKITDTAANAKLAISENIMEAKSSFEAKKNAWTEKSEEWKKNREKQKAELSELSEKYEHLFEEKNFGFQRLMKAFPDMKSRENDKTLTEFKKHFRLDKPEQK</sequence>
<evidence type="ECO:0000313" key="3">
    <source>
        <dbReference type="EMBL" id="RHG25438.1"/>
    </source>
</evidence>
<dbReference type="Proteomes" id="UP000284051">
    <property type="component" value="Unassembled WGS sequence"/>
</dbReference>
<evidence type="ECO:0008006" key="5">
    <source>
        <dbReference type="Google" id="ProtNLM"/>
    </source>
</evidence>
<organism evidence="3 4">
    <name type="scientific">Roseburia intestinalis</name>
    <dbReference type="NCBI Taxonomy" id="166486"/>
    <lineage>
        <taxon>Bacteria</taxon>
        <taxon>Bacillati</taxon>
        <taxon>Bacillota</taxon>
        <taxon>Clostridia</taxon>
        <taxon>Lachnospirales</taxon>
        <taxon>Lachnospiraceae</taxon>
        <taxon>Roseburia</taxon>
    </lineage>
</organism>
<name>A0A1Q6SIV2_9FIRM</name>
<keyword evidence="1" id="KW-0175">Coiled coil</keyword>
<feature type="transmembrane region" description="Helical" evidence="2">
    <location>
        <begin position="113"/>
        <end position="137"/>
    </location>
</feature>
<dbReference type="InterPro" id="IPR010540">
    <property type="entry name" value="CmpB_TMEM229"/>
</dbReference>
<evidence type="ECO:0000313" key="4">
    <source>
        <dbReference type="Proteomes" id="UP000284051"/>
    </source>
</evidence>
<dbReference type="Gene3D" id="1.20.120.20">
    <property type="entry name" value="Apolipoprotein"/>
    <property type="match status" value="1"/>
</dbReference>
<dbReference type="Pfam" id="PF06541">
    <property type="entry name" value="ABC_trans_CmpB"/>
    <property type="match status" value="1"/>
</dbReference>
<keyword evidence="2" id="KW-0472">Membrane</keyword>
<keyword evidence="2" id="KW-0812">Transmembrane</keyword>
<feature type="transmembrane region" description="Helical" evidence="2">
    <location>
        <begin position="12"/>
        <end position="33"/>
    </location>
</feature>
<protein>
    <recommendedName>
        <fullName evidence="5">ABC transporter permease</fullName>
    </recommendedName>
</protein>
<gene>
    <name evidence="3" type="ORF">DW264_17270</name>
</gene>
<feature type="transmembrane region" description="Helical" evidence="2">
    <location>
        <begin position="45"/>
        <end position="64"/>
    </location>
</feature>
<feature type="coiled-coil region" evidence="1">
    <location>
        <begin position="294"/>
        <end position="328"/>
    </location>
</feature>
<dbReference type="EMBL" id="QRID01000025">
    <property type="protein sequence ID" value="RHG25438.1"/>
    <property type="molecule type" value="Genomic_DNA"/>
</dbReference>
<keyword evidence="2" id="KW-1133">Transmembrane helix</keyword>